<dbReference type="EMBL" id="JASCZI010211470">
    <property type="protein sequence ID" value="MED6192355.1"/>
    <property type="molecule type" value="Genomic_DNA"/>
</dbReference>
<gene>
    <name evidence="1" type="ORF">PIB30_009434</name>
</gene>
<keyword evidence="2" id="KW-1185">Reference proteome</keyword>
<proteinExistence type="predicted"/>
<dbReference type="Proteomes" id="UP001341840">
    <property type="component" value="Unassembled WGS sequence"/>
</dbReference>
<protein>
    <submittedName>
        <fullName evidence="1">Uncharacterized protein</fullName>
    </submittedName>
</protein>
<evidence type="ECO:0000313" key="1">
    <source>
        <dbReference type="EMBL" id="MED6192355.1"/>
    </source>
</evidence>
<organism evidence="1 2">
    <name type="scientific">Stylosanthes scabra</name>
    <dbReference type="NCBI Taxonomy" id="79078"/>
    <lineage>
        <taxon>Eukaryota</taxon>
        <taxon>Viridiplantae</taxon>
        <taxon>Streptophyta</taxon>
        <taxon>Embryophyta</taxon>
        <taxon>Tracheophyta</taxon>
        <taxon>Spermatophyta</taxon>
        <taxon>Magnoliopsida</taxon>
        <taxon>eudicotyledons</taxon>
        <taxon>Gunneridae</taxon>
        <taxon>Pentapetalae</taxon>
        <taxon>rosids</taxon>
        <taxon>fabids</taxon>
        <taxon>Fabales</taxon>
        <taxon>Fabaceae</taxon>
        <taxon>Papilionoideae</taxon>
        <taxon>50 kb inversion clade</taxon>
        <taxon>dalbergioids sensu lato</taxon>
        <taxon>Dalbergieae</taxon>
        <taxon>Pterocarpus clade</taxon>
        <taxon>Stylosanthes</taxon>
    </lineage>
</organism>
<reference evidence="1 2" key="1">
    <citation type="journal article" date="2023" name="Plants (Basel)">
        <title>Bridging the Gap: Combining Genomics and Transcriptomics Approaches to Understand Stylosanthes scabra, an Orphan Legume from the Brazilian Caatinga.</title>
        <authorList>
            <person name="Ferreira-Neto J.R.C."/>
            <person name="da Silva M.D."/>
            <person name="Binneck E."/>
            <person name="de Melo N.F."/>
            <person name="da Silva R.H."/>
            <person name="de Melo A.L.T.M."/>
            <person name="Pandolfi V."/>
            <person name="Bustamante F.O."/>
            <person name="Brasileiro-Vidal A.C."/>
            <person name="Benko-Iseppon A.M."/>
        </authorList>
    </citation>
    <scope>NUCLEOTIDE SEQUENCE [LARGE SCALE GENOMIC DNA]</scope>
    <source>
        <tissue evidence="1">Leaves</tissue>
    </source>
</reference>
<accession>A0ABU6X581</accession>
<evidence type="ECO:0000313" key="2">
    <source>
        <dbReference type="Proteomes" id="UP001341840"/>
    </source>
</evidence>
<sequence length="166" mass="18747">MDGEILCRLKSVMANSITLNPSPPSSKFSEEETEIVDSPQFLLYGMQDNKVVLALLSVLVTFKSLSPFFPLLTLSYLQPVEPHSLAVRVDFSVIFFPQFDIDSSSISAVVEFGLFHADLPPSPFDSTSLELLHAFAIALSITRRLRYQDMLARAKRYTRVVRERLF</sequence>
<name>A0ABU6X581_9FABA</name>
<comment type="caution">
    <text evidence="1">The sequence shown here is derived from an EMBL/GenBank/DDBJ whole genome shotgun (WGS) entry which is preliminary data.</text>
</comment>